<evidence type="ECO:0000259" key="5">
    <source>
        <dbReference type="PROSITE" id="PS50222"/>
    </source>
</evidence>
<keyword evidence="1" id="KW-0343">GTPase activation</keyword>
<dbReference type="Gene3D" id="2.30.29.30">
    <property type="entry name" value="Pleckstrin-homology domain (PH domain)/Phosphotyrosine-binding domain (PTB)"/>
    <property type="match status" value="2"/>
</dbReference>
<dbReference type="InterPro" id="IPR036014">
    <property type="entry name" value="TCB1D9/TCB1D9B_PH-GRAM1"/>
</dbReference>
<dbReference type="InterPro" id="IPR035969">
    <property type="entry name" value="Rab-GAP_TBC_sf"/>
</dbReference>
<dbReference type="SUPFAM" id="SSF47473">
    <property type="entry name" value="EF-hand"/>
    <property type="match status" value="1"/>
</dbReference>
<dbReference type="GO" id="GO:0003008">
    <property type="term" value="P:system process"/>
    <property type="evidence" value="ECO:0007669"/>
    <property type="project" value="UniProtKB-ARBA"/>
</dbReference>
<evidence type="ECO:0000256" key="3">
    <source>
        <dbReference type="ARBA" id="ARBA00022837"/>
    </source>
</evidence>
<evidence type="ECO:0000259" key="4">
    <source>
        <dbReference type="PROSITE" id="PS50086"/>
    </source>
</evidence>
<dbReference type="GO" id="GO:0005096">
    <property type="term" value="F:GTPase activator activity"/>
    <property type="evidence" value="ECO:0007669"/>
    <property type="project" value="UniProtKB-KW"/>
</dbReference>
<comment type="caution">
    <text evidence="6">The sequence shown here is derived from an EMBL/GenBank/DDBJ whole genome shotgun (WGS) entry which is preliminary data.</text>
</comment>
<evidence type="ECO:0000256" key="1">
    <source>
        <dbReference type="ARBA" id="ARBA00022468"/>
    </source>
</evidence>
<dbReference type="PROSITE" id="PS50086">
    <property type="entry name" value="TBC_RABGAP"/>
    <property type="match status" value="1"/>
</dbReference>
<protein>
    <recommendedName>
        <fullName evidence="8">TBC1 domain family member 9</fullName>
    </recommendedName>
</protein>
<dbReference type="PANTHER" id="PTHR47666">
    <property type="entry name" value="PROTEIN VASCULAR ASSOCIATED DEATH 1, CHLOROPLASTIC"/>
    <property type="match status" value="1"/>
</dbReference>
<dbReference type="Pfam" id="PF00566">
    <property type="entry name" value="RabGAP-TBC"/>
    <property type="match status" value="1"/>
</dbReference>
<evidence type="ECO:0000313" key="7">
    <source>
        <dbReference type="Proteomes" id="UP001372834"/>
    </source>
</evidence>
<dbReference type="CDD" id="cd13351">
    <property type="entry name" value="PH-GRAM1_TCB1D9_TCB1D9B"/>
    <property type="match status" value="1"/>
</dbReference>
<organism evidence="6 7">
    <name type="scientific">Polyplax serrata</name>
    <name type="common">Common mouse louse</name>
    <dbReference type="NCBI Taxonomy" id="468196"/>
    <lineage>
        <taxon>Eukaryota</taxon>
        <taxon>Metazoa</taxon>
        <taxon>Ecdysozoa</taxon>
        <taxon>Arthropoda</taxon>
        <taxon>Hexapoda</taxon>
        <taxon>Insecta</taxon>
        <taxon>Pterygota</taxon>
        <taxon>Neoptera</taxon>
        <taxon>Paraneoptera</taxon>
        <taxon>Psocodea</taxon>
        <taxon>Troctomorpha</taxon>
        <taxon>Phthiraptera</taxon>
        <taxon>Anoplura</taxon>
        <taxon>Polyplacidae</taxon>
        <taxon>Polyplax</taxon>
    </lineage>
</organism>
<dbReference type="InterPro" id="IPR018247">
    <property type="entry name" value="EF_Hand_1_Ca_BS"/>
</dbReference>
<dbReference type="EMBL" id="JAWJWE010000037">
    <property type="protein sequence ID" value="KAK6625321.1"/>
    <property type="molecule type" value="Genomic_DNA"/>
</dbReference>
<dbReference type="Gene3D" id="1.10.8.270">
    <property type="entry name" value="putative rabgap domain of human tbc1 domain family member 14 like domains"/>
    <property type="match status" value="1"/>
</dbReference>
<dbReference type="AlphaFoldDB" id="A0AAN8P9P2"/>
<dbReference type="Gene3D" id="1.10.472.80">
    <property type="entry name" value="Ypt/Rab-GAP domain of gyp1p, domain 3"/>
    <property type="match status" value="1"/>
</dbReference>
<dbReference type="FunFam" id="1.10.8.270:FF:000002">
    <property type="entry name" value="TBC1 domain family member 9B"/>
    <property type="match status" value="1"/>
</dbReference>
<evidence type="ECO:0000256" key="2">
    <source>
        <dbReference type="ARBA" id="ARBA00022737"/>
    </source>
</evidence>
<dbReference type="PROSITE" id="PS50222">
    <property type="entry name" value="EF_HAND_2"/>
    <property type="match status" value="1"/>
</dbReference>
<gene>
    <name evidence="6" type="ORF">RUM43_005618</name>
</gene>
<keyword evidence="2" id="KW-0677">Repeat</keyword>
<name>A0AAN8P9P2_POLSC</name>
<dbReference type="InterPro" id="IPR011992">
    <property type="entry name" value="EF-hand-dom_pair"/>
</dbReference>
<reference evidence="6 7" key="1">
    <citation type="submission" date="2023-10" db="EMBL/GenBank/DDBJ databases">
        <title>Genomes of two closely related lineages of the louse Polyplax serrata with different host specificities.</title>
        <authorList>
            <person name="Martinu J."/>
            <person name="Tarabai H."/>
            <person name="Stefka J."/>
            <person name="Hypsa V."/>
        </authorList>
    </citation>
    <scope>NUCLEOTIDE SEQUENCE [LARGE SCALE GENOMIC DNA]</scope>
    <source>
        <strain evidence="6">HR10_N</strain>
    </source>
</reference>
<dbReference type="SUPFAM" id="SSF47923">
    <property type="entry name" value="Ypt/Rab-GAP domain of gyp1p"/>
    <property type="match status" value="2"/>
</dbReference>
<dbReference type="PANTHER" id="PTHR47666:SF1">
    <property type="entry name" value="PROTEIN VASCULAR ASSOCIATED DEATH 1, CHLOROPLASTIC"/>
    <property type="match status" value="1"/>
</dbReference>
<dbReference type="InterPro" id="IPR000195">
    <property type="entry name" value="Rab-GAP-TBC_dom"/>
</dbReference>
<dbReference type="PROSITE" id="PS00018">
    <property type="entry name" value="EF_HAND_1"/>
    <property type="match status" value="1"/>
</dbReference>
<feature type="domain" description="Rab-GAP TBC" evidence="4">
    <location>
        <begin position="475"/>
        <end position="662"/>
    </location>
</feature>
<accession>A0AAN8P9P2</accession>
<dbReference type="SMART" id="SM00568">
    <property type="entry name" value="GRAM"/>
    <property type="match status" value="2"/>
</dbReference>
<evidence type="ECO:0008006" key="8">
    <source>
        <dbReference type="Google" id="ProtNLM"/>
    </source>
</evidence>
<dbReference type="Gene3D" id="1.10.238.10">
    <property type="entry name" value="EF-hand"/>
    <property type="match status" value="1"/>
</dbReference>
<evidence type="ECO:0000313" key="6">
    <source>
        <dbReference type="EMBL" id="KAK6625321.1"/>
    </source>
</evidence>
<dbReference type="CDD" id="cd13354">
    <property type="entry name" value="PH-GRAM2_TCB1D9_TCB1D9B"/>
    <property type="match status" value="1"/>
</dbReference>
<keyword evidence="3" id="KW-0106">Calcium</keyword>
<dbReference type="GO" id="GO:0005509">
    <property type="term" value="F:calcium ion binding"/>
    <property type="evidence" value="ECO:0007669"/>
    <property type="project" value="InterPro"/>
</dbReference>
<dbReference type="InterPro" id="IPR011993">
    <property type="entry name" value="PH-like_dom_sf"/>
</dbReference>
<dbReference type="InterPro" id="IPR004182">
    <property type="entry name" value="GRAM"/>
</dbReference>
<dbReference type="Proteomes" id="UP001372834">
    <property type="component" value="Unassembled WGS sequence"/>
</dbReference>
<dbReference type="SMART" id="SM00164">
    <property type="entry name" value="TBC"/>
    <property type="match status" value="1"/>
</dbReference>
<sequence length="1009" mass="116387">MLITPQLVLPAISFWITKRDTKHFMLQERKGHGQSKSLSSILVGTIDSVFDTRPPPYRLLFKTSEGHYVIATSTTYAEINKDWEWITKNVATSLEKFENEEEIIPFVHCKINSFIAINSTAGPVEDEETQEFKSTSIKFHQLFNVPADEKLVYYYSCMYWKGRIPLQGWLYLTVNRLCFYAYILGKEYRVVLRWAEVTSLSKTSALVLPESIKITTVDQEHYFTVLLHKSETFSLMEQLTNLAMKRLIDDNVSFEEDRDLLNKLSKNIPEKSSFLKRDLDARAHSEAYRLLFCLPATEKLDGSTDCTLWTPYNKRNVWGRMFLSQNYICFDSRVKYLVSLVIPLHHVLLAEKSDTNTNYKGLLITTIESSFLFAQIPDRDFLVQKISELLTKCRLKVKGDQLNEHLRKTKIDVKETQEPWKMQGPLMKEFKLEQCPSKREAQLTKVSKWNEYFKEFNRGISMYRTAEARELVLIGMPDDLRSELWLVYSGALNEKLANPGLYKSLVNESVGKVNTANDEIERDLHRSLPEHPAFQSSVGIPALRRVLSAYAYRNPQVGYCQAMNILASVFLIYCSEEEAFWLLTRVCESLLPDSYNTRVVGALVDQGVLEALVADHLPHLNATLQNLGTIRVISLSWFLTIYLSVMPYQCAVNIVDCFFYDGAKVLFQIALTVMESLEEKLMQCKDDGEAVVLITNHLNGIYDEEDPECKTKEVPQSVTVQSLIYDSYAKYGFLTAVGIERLRLRHRLQVVHRLENGTEKMIVRSLLPDGYFKAEELEDLLKVLREEMSRQKAFRVSEVYQMPYEIFRIDFETFQTIFLAFSPWGKGAYGETLAMGIFKLIDENNNGYLNVREMVKGLGLTCCVPAEERLKLLFKLHMPPIFSELDMPGRKDVAEALDFFEENKGDESKEQMPQENFACLWKTLYSFVETDHEKFQALSSTGTNLLEKGKKSEDPDEANWGITCENFVQEMLSNPVLKNMFSQEIQISSEVAKFRERRFERLSSFSDTT</sequence>
<proteinExistence type="predicted"/>
<dbReference type="FunFam" id="2.30.29.30:FF:000013">
    <property type="entry name" value="Putative TBC1 domain family member 8B"/>
    <property type="match status" value="1"/>
</dbReference>
<feature type="domain" description="EF-hand" evidence="5">
    <location>
        <begin position="829"/>
        <end position="864"/>
    </location>
</feature>
<dbReference type="Pfam" id="PF02893">
    <property type="entry name" value="GRAM"/>
    <property type="match status" value="2"/>
</dbReference>
<dbReference type="InterPro" id="IPR036017">
    <property type="entry name" value="TCB1D9/TCB1D9B_PH-GRAM2"/>
</dbReference>
<dbReference type="InterPro" id="IPR002048">
    <property type="entry name" value="EF_hand_dom"/>
</dbReference>